<comment type="caution">
    <text evidence="2">The sequence shown here is derived from an EMBL/GenBank/DDBJ whole genome shotgun (WGS) entry which is preliminary data.</text>
</comment>
<dbReference type="Pfam" id="PF05811">
    <property type="entry name" value="DUF842"/>
    <property type="match status" value="1"/>
</dbReference>
<comment type="similarity">
    <text evidence="1">Belongs to the FAM136 family.</text>
</comment>
<dbReference type="AlphaFoldDB" id="A0AAD2GCC7"/>
<dbReference type="GO" id="GO:0005737">
    <property type="term" value="C:cytoplasm"/>
    <property type="evidence" value="ECO:0007669"/>
    <property type="project" value="TreeGrafter"/>
</dbReference>
<dbReference type="PANTHER" id="PTHR21096:SF0">
    <property type="entry name" value="PROTEIN FAM136A"/>
    <property type="match status" value="1"/>
</dbReference>
<proteinExistence type="inferred from homology"/>
<evidence type="ECO:0000313" key="3">
    <source>
        <dbReference type="Proteomes" id="UP001295423"/>
    </source>
</evidence>
<evidence type="ECO:0000313" key="2">
    <source>
        <dbReference type="EMBL" id="CAJ1969944.1"/>
    </source>
</evidence>
<sequence>MASASAQSRANALNQKIEAQAGLVLEDIERNYIRKIGRESFACAVKCYDKAGSSGPQEALEQCARNCQVPYQQSAALMQNEVAQFQNRMNRNMQECQEKARDMMYPGIENDARKMTQVEDALVKCMGQQVDEHIKLLKPMKERIVSALKSFK</sequence>
<evidence type="ECO:0000256" key="1">
    <source>
        <dbReference type="ARBA" id="ARBA00009952"/>
    </source>
</evidence>
<dbReference type="EMBL" id="CAKOGP040002436">
    <property type="protein sequence ID" value="CAJ1969944.1"/>
    <property type="molecule type" value="Genomic_DNA"/>
</dbReference>
<accession>A0AAD2GCC7</accession>
<dbReference type="InterPro" id="IPR008560">
    <property type="entry name" value="DUF842_euk"/>
</dbReference>
<name>A0AAD2GCC7_9STRA</name>
<protein>
    <recommendedName>
        <fullName evidence="4">Protein FAM136A</fullName>
    </recommendedName>
</protein>
<dbReference type="Proteomes" id="UP001295423">
    <property type="component" value="Unassembled WGS sequence"/>
</dbReference>
<organism evidence="2 3">
    <name type="scientific">Cylindrotheca closterium</name>
    <dbReference type="NCBI Taxonomy" id="2856"/>
    <lineage>
        <taxon>Eukaryota</taxon>
        <taxon>Sar</taxon>
        <taxon>Stramenopiles</taxon>
        <taxon>Ochrophyta</taxon>
        <taxon>Bacillariophyta</taxon>
        <taxon>Bacillariophyceae</taxon>
        <taxon>Bacillariophycidae</taxon>
        <taxon>Bacillariales</taxon>
        <taxon>Bacillariaceae</taxon>
        <taxon>Cylindrotheca</taxon>
    </lineage>
</organism>
<keyword evidence="3" id="KW-1185">Reference proteome</keyword>
<gene>
    <name evidence="2" type="ORF">CYCCA115_LOCUS23969</name>
</gene>
<dbReference type="PANTHER" id="PTHR21096">
    <property type="entry name" value="PROTEIN FAM136A"/>
    <property type="match status" value="1"/>
</dbReference>
<evidence type="ECO:0008006" key="4">
    <source>
        <dbReference type="Google" id="ProtNLM"/>
    </source>
</evidence>
<reference evidence="2" key="1">
    <citation type="submission" date="2023-08" db="EMBL/GenBank/DDBJ databases">
        <authorList>
            <person name="Audoor S."/>
            <person name="Bilcke G."/>
        </authorList>
    </citation>
    <scope>NUCLEOTIDE SEQUENCE</scope>
</reference>